<evidence type="ECO:0000259" key="7">
    <source>
        <dbReference type="PROSITE" id="PS51193"/>
    </source>
</evidence>
<name>A0ABT7ST14_9GAMM</name>
<feature type="binding site" evidence="6">
    <location>
        <position position="215"/>
    </location>
    <ligand>
        <name>[4Fe-4S] cluster</name>
        <dbReference type="ChEBI" id="CHEBI:49883"/>
    </ligand>
</feature>
<keyword evidence="6 8" id="KW-0347">Helicase</keyword>
<feature type="binding site" evidence="6">
    <location>
        <position position="204"/>
    </location>
    <ligand>
        <name>[4Fe-4S] cluster</name>
        <dbReference type="ChEBI" id="CHEBI:49883"/>
    </ligand>
</feature>
<dbReference type="SMART" id="SM00491">
    <property type="entry name" value="HELICc2"/>
    <property type="match status" value="1"/>
</dbReference>
<evidence type="ECO:0000256" key="3">
    <source>
        <dbReference type="ARBA" id="ARBA00022801"/>
    </source>
</evidence>
<keyword evidence="6" id="KW-0413">Isomerase</keyword>
<accession>A0ABT7ST14</accession>
<dbReference type="Proteomes" id="UP001241056">
    <property type="component" value="Unassembled WGS sequence"/>
</dbReference>
<keyword evidence="2 6" id="KW-0547">Nucleotide-binding</keyword>
<keyword evidence="1 6" id="KW-0004">4Fe-4S</keyword>
<organism evidence="8 9">
    <name type="scientific">Thiopseudomonas acetoxidans</name>
    <dbReference type="NCBI Taxonomy" id="3041622"/>
    <lineage>
        <taxon>Bacteria</taxon>
        <taxon>Pseudomonadati</taxon>
        <taxon>Pseudomonadota</taxon>
        <taxon>Gammaproteobacteria</taxon>
        <taxon>Pseudomonadales</taxon>
        <taxon>Pseudomonadaceae</taxon>
        <taxon>Thiopseudomonas</taxon>
    </lineage>
</organism>
<dbReference type="SUPFAM" id="SSF52540">
    <property type="entry name" value="P-loop containing nucleoside triphosphate hydrolases"/>
    <property type="match status" value="1"/>
</dbReference>
<comment type="function">
    <text evidence="6">DNA-dependent ATPase and 5'-3' DNA helicase. Unwinds D-loops, R-loops, forked DNA and G-quadruplex DNA.</text>
</comment>
<dbReference type="EC" id="5.6.2.3" evidence="6"/>
<dbReference type="InterPro" id="IPR039000">
    <property type="entry name" value="DinG_proteobact"/>
</dbReference>
<comment type="similarity">
    <text evidence="6">Belongs to the helicase family. DinG subfamily. Type 1 sub-subfamily.</text>
</comment>
<dbReference type="RefSeq" id="WP_289411515.1">
    <property type="nucleotide sequence ID" value="NZ_JAUCDY010000015.1"/>
</dbReference>
<keyword evidence="3 6" id="KW-0378">Hydrolase</keyword>
<dbReference type="NCBIfam" id="NF008729">
    <property type="entry name" value="PRK11747.1"/>
    <property type="match status" value="1"/>
</dbReference>
<keyword evidence="9" id="KW-1185">Reference proteome</keyword>
<evidence type="ECO:0000256" key="6">
    <source>
        <dbReference type="HAMAP-Rule" id="MF_02205"/>
    </source>
</evidence>
<dbReference type="InterPro" id="IPR027417">
    <property type="entry name" value="P-loop_NTPase"/>
</dbReference>
<sequence>MLSAELKNVIQKAYTTFLEKKSLTARYGQKMMIAEVARNFADISTDEQEQPAEAVVAAIEAGTGTGKTVAYSIAAIPLAQHAEKQLVISTATVALQEQIVNKDLPDLIANSGLQFSFALAKGRGRYLCLHKLDRHLESQGKQSAMSDFFAEDGYAIDVNAEQHQLFQDMMEKLAAGHWDGDRDNWAQVLEEPTWSLLTTDHIQCAGRRCSHYQNCAFYKARDGLDKTDVIVTNHDMVLADLALGGGKVLPEPSKTLYIFDEAHHLPDKAISHFAHFTRLKATRDWLTQVSKSATKSIKQYVLMGELGRLMEQVPELAKQLHEQQQLIFITCEQLADFKPSTEYEGYERPRYRFVDGIVPEGLREQGIELKKGFEQLTDKLARINELLKKVLEDELGLGIDRNTAEQWLPYFGSLFARAEGNFNLWAVFTAEDKSGAPPTARWMALADSGAGVDIEVCASPILAADTLRANLWYRASGVVLTSATLTALGSFERFRMRAGLLQSAKTVAVPSPFNFAKAGLLRVPDLGVDVRDVQAHSMAIVRELPKLLESARGALVLFSSRKQMQDVFESLDREWRKRVLMQGRLSRQETIAKHKTNVDEGHHSVLFGLASFAEGIDLPGSYCEHVVIAKIPFAVPDEPVEAALAEWIEARGGNPFMEITVPDASLKLVQACGRLLRSETDTGQITILDRRLVTQRYGKAILNSLPAFTQQLT</sequence>
<dbReference type="InterPro" id="IPR006555">
    <property type="entry name" value="ATP-dep_Helicase_C"/>
</dbReference>
<dbReference type="HAMAP" id="MF_02205">
    <property type="entry name" value="DinG_proteobact"/>
    <property type="match status" value="1"/>
</dbReference>
<dbReference type="Gene3D" id="3.40.50.300">
    <property type="entry name" value="P-loop containing nucleotide triphosphate hydrolases"/>
    <property type="match status" value="2"/>
</dbReference>
<feature type="domain" description="Helicase ATP-binding" evidence="7">
    <location>
        <begin position="15"/>
        <end position="327"/>
    </location>
</feature>
<dbReference type="GO" id="GO:0003678">
    <property type="term" value="F:DNA helicase activity"/>
    <property type="evidence" value="ECO:0007669"/>
    <property type="project" value="UniProtKB-EC"/>
</dbReference>
<dbReference type="EMBL" id="JAUCDY010000015">
    <property type="protein sequence ID" value="MDM7858707.1"/>
    <property type="molecule type" value="Genomic_DNA"/>
</dbReference>
<dbReference type="PANTHER" id="PTHR11472:SF59">
    <property type="entry name" value="ATP-DEPENDENT DNA HELICASE DING"/>
    <property type="match status" value="1"/>
</dbReference>
<keyword evidence="6" id="KW-0408">Iron</keyword>
<dbReference type="PROSITE" id="PS51193">
    <property type="entry name" value="HELICASE_ATP_BIND_2"/>
    <property type="match status" value="1"/>
</dbReference>
<evidence type="ECO:0000256" key="5">
    <source>
        <dbReference type="ARBA" id="ARBA00023125"/>
    </source>
</evidence>
<dbReference type="PANTHER" id="PTHR11472">
    <property type="entry name" value="DNA REPAIR DEAD HELICASE RAD3/XP-D SUBFAMILY MEMBER"/>
    <property type="match status" value="1"/>
</dbReference>
<comment type="caution">
    <text evidence="8">The sequence shown here is derived from an EMBL/GenBank/DDBJ whole genome shotgun (WGS) entry which is preliminary data.</text>
</comment>
<dbReference type="Pfam" id="PF13307">
    <property type="entry name" value="Helicase_C_2"/>
    <property type="match status" value="1"/>
</dbReference>
<dbReference type="InterPro" id="IPR014013">
    <property type="entry name" value="Helic_SF1/SF2_ATP-bd_DinG/Rad3"/>
</dbReference>
<proteinExistence type="inferred from homology"/>
<dbReference type="GO" id="GO:0016787">
    <property type="term" value="F:hydrolase activity"/>
    <property type="evidence" value="ECO:0007669"/>
    <property type="project" value="UniProtKB-KW"/>
</dbReference>
<comment type="catalytic activity">
    <reaction evidence="6">
        <text>ATP + H2O = ADP + phosphate + H(+)</text>
        <dbReference type="Rhea" id="RHEA:13065"/>
        <dbReference type="ChEBI" id="CHEBI:15377"/>
        <dbReference type="ChEBI" id="CHEBI:15378"/>
        <dbReference type="ChEBI" id="CHEBI:30616"/>
        <dbReference type="ChEBI" id="CHEBI:43474"/>
        <dbReference type="ChEBI" id="CHEBI:456216"/>
        <dbReference type="EC" id="5.6.2.3"/>
    </reaction>
</comment>
<evidence type="ECO:0000256" key="2">
    <source>
        <dbReference type="ARBA" id="ARBA00022741"/>
    </source>
</evidence>
<evidence type="ECO:0000313" key="8">
    <source>
        <dbReference type="EMBL" id="MDM7858707.1"/>
    </source>
</evidence>
<keyword evidence="5 6" id="KW-0238">DNA-binding</keyword>
<keyword evidence="4 6" id="KW-0067">ATP-binding</keyword>
<protein>
    <recommendedName>
        <fullName evidence="6">ATP-dependent DNA helicase DinG</fullName>
        <ecNumber evidence="6">5.6.2.3</ecNumber>
    </recommendedName>
    <alternativeName>
        <fullName evidence="6">DNA 5'-3' helicase DinG</fullName>
    </alternativeName>
</protein>
<dbReference type="InterPro" id="IPR045028">
    <property type="entry name" value="DinG/Rad3-like"/>
</dbReference>
<gene>
    <name evidence="6 8" type="primary">dinG</name>
    <name evidence="8" type="ORF">QEZ41_10550</name>
</gene>
<evidence type="ECO:0000256" key="4">
    <source>
        <dbReference type="ARBA" id="ARBA00022840"/>
    </source>
</evidence>
<feature type="binding site" evidence="6">
    <location>
        <position position="209"/>
    </location>
    <ligand>
        <name>[4Fe-4S] cluster</name>
        <dbReference type="ChEBI" id="CHEBI:49883"/>
    </ligand>
</feature>
<reference evidence="8 9" key="1">
    <citation type="submission" date="2023-06" db="EMBL/GenBank/DDBJ databases">
        <title>Thiopseudomonas sp. CY1220 draft genome sequence.</title>
        <authorList>
            <person name="Zhao G."/>
            <person name="An M."/>
        </authorList>
    </citation>
    <scope>NUCLEOTIDE SEQUENCE [LARGE SCALE GENOMIC DNA]</scope>
    <source>
        <strain evidence="8 9">CY1220</strain>
    </source>
</reference>
<comment type="cofactor">
    <cofactor evidence="6">
        <name>[4Fe-4S] cluster</name>
        <dbReference type="ChEBI" id="CHEBI:49883"/>
    </cofactor>
    <text evidence="6">Binds 1 [4Fe-4S] cluster.</text>
</comment>
<feature type="binding site" evidence="6">
    <location>
        <position position="128"/>
    </location>
    <ligand>
        <name>[4Fe-4S] cluster</name>
        <dbReference type="ChEBI" id="CHEBI:49883"/>
    </ligand>
</feature>
<evidence type="ECO:0000313" key="9">
    <source>
        <dbReference type="Proteomes" id="UP001241056"/>
    </source>
</evidence>
<evidence type="ECO:0000256" key="1">
    <source>
        <dbReference type="ARBA" id="ARBA00022485"/>
    </source>
</evidence>
<keyword evidence="6" id="KW-0411">Iron-sulfur</keyword>
<keyword evidence="6" id="KW-0479">Metal-binding</keyword>